<dbReference type="InParanoid" id="A0A0B2UMJ7"/>
<dbReference type="OrthoDB" id="2190866at2759"/>
<evidence type="ECO:0000313" key="2">
    <source>
        <dbReference type="Proteomes" id="UP000031056"/>
    </source>
</evidence>
<protein>
    <submittedName>
        <fullName evidence="1">Uncharacterized protein</fullName>
    </submittedName>
</protein>
<sequence length="252" mass="29189">MIKLYEGMSFIPKNIAGCTLIEIIHKNTFFILPGDIYHIPVGLDHQEIFTNIIIHTGTSSIMTVNYIETYSSNDRMGVLSYREFENVDATQQRILESQIYEIYPPFRIKEYFDGVFVCIKLECLADKSTFPEYIVFDGMHKRLQNCASVYKAYADESKNMFSIVAKAFIYRFVPMSVCGYLFRFKIWKDIETIHFIAYPTTDNELEIECIDQLKPSREEISIHITEFNLSGGFIRVNGCRIGVCHELDGNVK</sequence>
<dbReference type="EMBL" id="JOKQ01000001">
    <property type="protein sequence ID" value="KHN70519.1"/>
    <property type="molecule type" value="Genomic_DNA"/>
</dbReference>
<accession>A0A0B2UMJ7</accession>
<proteinExistence type="predicted"/>
<organism evidence="1 2">
    <name type="scientific">Ordospora colligata OC4</name>
    <dbReference type="NCBI Taxonomy" id="1354746"/>
    <lineage>
        <taxon>Eukaryota</taxon>
        <taxon>Fungi</taxon>
        <taxon>Fungi incertae sedis</taxon>
        <taxon>Microsporidia</taxon>
        <taxon>Ordosporidae</taxon>
        <taxon>Ordospora</taxon>
    </lineage>
</organism>
<evidence type="ECO:0000313" key="1">
    <source>
        <dbReference type="EMBL" id="KHN70519.1"/>
    </source>
</evidence>
<reference evidence="1 2" key="1">
    <citation type="journal article" date="2014" name="MBio">
        <title>The Ordospora colligata genome; evolution of extreme reduction in microsporidia and host-to-parasite horizontal gene transfer.</title>
        <authorList>
            <person name="Pombert J.-F."/>
            <person name="Haag K.L."/>
            <person name="Beidas S."/>
            <person name="Ebert D."/>
            <person name="Keeling P.J."/>
        </authorList>
    </citation>
    <scope>NUCLEOTIDE SEQUENCE [LARGE SCALE GENOMIC DNA]</scope>
    <source>
        <strain evidence="1 2">OC4</strain>
    </source>
</reference>
<dbReference type="HOGENOM" id="CLU_1085977_0_0_1"/>
<dbReference type="RefSeq" id="XP_014564561.1">
    <property type="nucleotide sequence ID" value="XM_014709075.1"/>
</dbReference>
<comment type="caution">
    <text evidence="1">The sequence shown here is derived from an EMBL/GenBank/DDBJ whole genome shotgun (WGS) entry which is preliminary data.</text>
</comment>
<dbReference type="Proteomes" id="UP000031056">
    <property type="component" value="Unassembled WGS sequence"/>
</dbReference>
<dbReference type="AlphaFoldDB" id="A0A0B2UMJ7"/>
<dbReference type="VEuPathDB" id="MicrosporidiaDB:M896_011740"/>
<gene>
    <name evidence="1" type="ORF">M896_011740</name>
</gene>
<keyword evidence="2" id="KW-1185">Reference proteome</keyword>
<name>A0A0B2UMJ7_9MICR</name>
<dbReference type="GeneID" id="26261017"/>